<dbReference type="AlphaFoldDB" id="A0A7J8T1F8"/>
<reference evidence="1 2" key="1">
    <citation type="journal article" date="2019" name="Genome Biol. Evol.">
        <title>Insights into the evolution of the New World diploid cottons (Gossypium, subgenus Houzingenia) based on genome sequencing.</title>
        <authorList>
            <person name="Grover C.E."/>
            <person name="Arick M.A. 2nd"/>
            <person name="Thrash A."/>
            <person name="Conover J.L."/>
            <person name="Sanders W.S."/>
            <person name="Peterson D.G."/>
            <person name="Frelichowski J.E."/>
            <person name="Scheffler J.A."/>
            <person name="Scheffler B.E."/>
            <person name="Wendel J.F."/>
        </authorList>
    </citation>
    <scope>NUCLEOTIDE SEQUENCE [LARGE SCALE GENOMIC DNA]</scope>
    <source>
        <strain evidence="1">27</strain>
        <tissue evidence="1">Leaf</tissue>
    </source>
</reference>
<dbReference type="EMBL" id="JABFAC010000013">
    <property type="protein sequence ID" value="MBA0632191.1"/>
    <property type="molecule type" value="Genomic_DNA"/>
</dbReference>
<evidence type="ECO:0000313" key="2">
    <source>
        <dbReference type="Proteomes" id="UP000593561"/>
    </source>
</evidence>
<evidence type="ECO:0000313" key="1">
    <source>
        <dbReference type="EMBL" id="MBA0632191.1"/>
    </source>
</evidence>
<dbReference type="Gene3D" id="1.10.246.200">
    <property type="entry name" value="WPP domain"/>
    <property type="match status" value="1"/>
</dbReference>
<dbReference type="InterPro" id="IPR038214">
    <property type="entry name" value="WPP_sf"/>
</dbReference>
<organism evidence="1 2">
    <name type="scientific">Gossypium davidsonii</name>
    <name type="common">Davidson's cotton</name>
    <name type="synonym">Gossypium klotzschianum subsp. davidsonii</name>
    <dbReference type="NCBI Taxonomy" id="34287"/>
    <lineage>
        <taxon>Eukaryota</taxon>
        <taxon>Viridiplantae</taxon>
        <taxon>Streptophyta</taxon>
        <taxon>Embryophyta</taxon>
        <taxon>Tracheophyta</taxon>
        <taxon>Spermatophyta</taxon>
        <taxon>Magnoliopsida</taxon>
        <taxon>eudicotyledons</taxon>
        <taxon>Gunneridae</taxon>
        <taxon>Pentapetalae</taxon>
        <taxon>rosids</taxon>
        <taxon>malvids</taxon>
        <taxon>Malvales</taxon>
        <taxon>Malvaceae</taxon>
        <taxon>Malvoideae</taxon>
        <taxon>Gossypium</taxon>
    </lineage>
</organism>
<keyword evidence="2" id="KW-1185">Reference proteome</keyword>
<protein>
    <submittedName>
        <fullName evidence="1">Uncharacterized protein</fullName>
    </submittedName>
</protein>
<comment type="caution">
    <text evidence="1">The sequence shown here is derived from an EMBL/GenBank/DDBJ whole genome shotgun (WGS) entry which is preliminary data.</text>
</comment>
<name>A0A7J8T1F8_GOSDV</name>
<feature type="non-terminal residue" evidence="1">
    <location>
        <position position="151"/>
    </location>
</feature>
<gene>
    <name evidence="1" type="ORF">Godav_000985</name>
</gene>
<accession>A0A7J8T1F8</accession>
<proteinExistence type="predicted"/>
<dbReference type="Proteomes" id="UP000593561">
    <property type="component" value="Unassembled WGS sequence"/>
</dbReference>
<sequence length="151" mass="17195">KASTTAKLIEEETFLVTDASFFTDEDNIEILRLYSKEINKRLICVWDYALMPQDAPRVPECTSFAIYALRAPRCTLCVKMQFMCQICASCAKMHFMCQDAPCVSRCTSCASMRFVHQDALYVPIYPTSVYQLMHFGASLVCWLDDVCIVQA</sequence>